<comment type="caution">
    <text evidence="2">The sequence shown here is derived from an EMBL/GenBank/DDBJ whole genome shotgun (WGS) entry which is preliminary data.</text>
</comment>
<feature type="chain" id="PRO_5007802032" evidence="1">
    <location>
        <begin position="24"/>
        <end position="229"/>
    </location>
</feature>
<dbReference type="OrthoDB" id="10357957at2759"/>
<evidence type="ECO:0000256" key="1">
    <source>
        <dbReference type="SAM" id="SignalP"/>
    </source>
</evidence>
<proteinExistence type="predicted"/>
<dbReference type="EMBL" id="JEMN01001582">
    <property type="protein sequence ID" value="KXH32447.1"/>
    <property type="molecule type" value="Genomic_DNA"/>
</dbReference>
<name>A0A135S9N2_9PEZI</name>
<keyword evidence="3" id="KW-1185">Reference proteome</keyword>
<evidence type="ECO:0000313" key="2">
    <source>
        <dbReference type="EMBL" id="KXH32447.1"/>
    </source>
</evidence>
<gene>
    <name evidence="2" type="ORF">CNYM01_00995</name>
</gene>
<keyword evidence="1" id="KW-0732">Signal</keyword>
<organism evidence="2 3">
    <name type="scientific">Colletotrichum nymphaeae SA-01</name>
    <dbReference type="NCBI Taxonomy" id="1460502"/>
    <lineage>
        <taxon>Eukaryota</taxon>
        <taxon>Fungi</taxon>
        <taxon>Dikarya</taxon>
        <taxon>Ascomycota</taxon>
        <taxon>Pezizomycotina</taxon>
        <taxon>Sordariomycetes</taxon>
        <taxon>Hypocreomycetidae</taxon>
        <taxon>Glomerellales</taxon>
        <taxon>Glomerellaceae</taxon>
        <taxon>Colletotrichum</taxon>
        <taxon>Colletotrichum acutatum species complex</taxon>
    </lineage>
</organism>
<protein>
    <submittedName>
        <fullName evidence="2">Uncharacterized protein</fullName>
    </submittedName>
</protein>
<evidence type="ECO:0000313" key="3">
    <source>
        <dbReference type="Proteomes" id="UP000070054"/>
    </source>
</evidence>
<dbReference type="Proteomes" id="UP000070054">
    <property type="component" value="Unassembled WGS sequence"/>
</dbReference>
<feature type="signal peptide" evidence="1">
    <location>
        <begin position="1"/>
        <end position="23"/>
    </location>
</feature>
<sequence length="229" mass="25721">MNSTFSQLAGLFLLVVSIGLVEAAPAIAESRTLTSYPGSKLSFCRFAMPINRTLLTEKFGNPVLLTDTRKSFSPETQELRKERVETFVAKNSTVTPHVGNKVDENKPRTAFRTRQISSSSIRARSKPGAFPWAGLNPQGTYPWTRSILCMAICERNTYHMRDILKGKGRWQACLLKCKSDGSMTDVVGEIYEASFKENFAPLAYYKGYLDYVSGKTSVMEPKMEWRAAY</sequence>
<dbReference type="AlphaFoldDB" id="A0A135S9N2"/>
<accession>A0A135S9N2</accession>
<reference evidence="2 3" key="1">
    <citation type="submission" date="2014-02" db="EMBL/GenBank/DDBJ databases">
        <title>The genome sequence of Colletotrichum nymphaeae SA-01.</title>
        <authorList>
            <person name="Baroncelli R."/>
            <person name="Thon M.R."/>
        </authorList>
    </citation>
    <scope>NUCLEOTIDE SEQUENCE [LARGE SCALE GENOMIC DNA]</scope>
    <source>
        <strain evidence="2 3">SA-01</strain>
    </source>
</reference>